<evidence type="ECO:0000313" key="1">
    <source>
        <dbReference type="EMBL" id="KAJ9648686.1"/>
    </source>
</evidence>
<dbReference type="EMBL" id="JAPDRP010000002">
    <property type="protein sequence ID" value="KAJ9648686.1"/>
    <property type="molecule type" value="Genomic_DNA"/>
</dbReference>
<proteinExistence type="predicted"/>
<gene>
    <name evidence="1" type="ORF">H2199_000599</name>
</gene>
<reference evidence="1" key="1">
    <citation type="submission" date="2022-10" db="EMBL/GenBank/DDBJ databases">
        <title>Culturing micro-colonial fungi from biological soil crusts in the Mojave desert and describing Neophaeococcomyces mojavensis, and introducing the new genera and species Taxawa tesnikishii.</title>
        <authorList>
            <person name="Kurbessoian T."/>
            <person name="Stajich J.E."/>
        </authorList>
    </citation>
    <scope>NUCLEOTIDE SEQUENCE</scope>
    <source>
        <strain evidence="1">JES_115</strain>
    </source>
</reference>
<comment type="caution">
    <text evidence="1">The sequence shown here is derived from an EMBL/GenBank/DDBJ whole genome shotgun (WGS) entry which is preliminary data.</text>
</comment>
<evidence type="ECO:0000313" key="2">
    <source>
        <dbReference type="Proteomes" id="UP001172680"/>
    </source>
</evidence>
<name>A0ACC2ZM70_9PEZI</name>
<accession>A0ACC2ZM70</accession>
<organism evidence="1 2">
    <name type="scientific">Coniosporium tulheliwenetii</name>
    <dbReference type="NCBI Taxonomy" id="3383036"/>
    <lineage>
        <taxon>Eukaryota</taxon>
        <taxon>Fungi</taxon>
        <taxon>Dikarya</taxon>
        <taxon>Ascomycota</taxon>
        <taxon>Pezizomycotina</taxon>
        <taxon>Dothideomycetes</taxon>
        <taxon>Dothideomycetes incertae sedis</taxon>
        <taxon>Coniosporium</taxon>
    </lineage>
</organism>
<protein>
    <submittedName>
        <fullName evidence="1">Uncharacterized protein</fullName>
    </submittedName>
</protein>
<dbReference type="Proteomes" id="UP001172680">
    <property type="component" value="Unassembled WGS sequence"/>
</dbReference>
<sequence>MASSGRRLLAPHPRRPPAHMSVSLLHSPTKQSPCTGSSTQGCPPCRSAPRSPSSNEANPSSSYSSKPGNIVKKHSSGESSDPGQWFERSNNNVMQSNASFMETDEPPFFLRNSSSSNTPLEQQAQPFLTALPYRNQLTRFDTDGSSTDEFRSVIDDLTIENKKLKRKLRKYEKLYDAHLQDEKLFEIRRELEETLKKFAMGLDENSESESTSNRFDRPAPRLEPHLTTSSYTSTRVADSAYASASLSGQNSTAPSGHDSNQRLMTKSELSRQQRTIQSYLHDIPAGLLPKPAVDMTEKEKKKLVVRRLEQIFAGKGPGSGDLQQPLQQQEVAQSAARADKREMEASGQRARGEGMRQARIMPDEAGNESGPGEQGFDEATQHLSANTKVVEQDFADQRSPDQRPTRPLDLDPQRAQVPEDNLQYIRHLGFSPMDLDADAAQEDGHGWIYLNLLIGMAQLHTINVTPEFVRSAVTDLSSKFELSQDGRKIRWKGGRDRTRMSSDSPSSGHSGSSSPAEGMIVQRFGQKRRKLGHTGSDGESEQIRNRKTLAMQLAKEKERFAYTPLFFHKEETDDDHVDSEAEASARESFSPFQVSGNASGFPSSGMGSFVRTRRADGPIIFYNKARFCTDLSGDSKLNLHASTHAPIYSSVTSYPVGTDARPAYESTGDLAETRGPLGHAKSLHDRIGQMDLDDSDVSLRVHSTITKSPSAPSSLPQPAPFEVSGIGGVCPADHFAVHVQCRQTRVQGRPAPASKVPKRYPPKIQRILEQRHKDHLIANPAAHNSRAVPGPLIKTEVIAARKRDLPASALPPPIHFNPCASASEDEDEDEDEASDTESDADDESDESDEDGAESSDDDESVDLLATVRALDPATIRAREREYDANMAERLAEEIPARSSAATAGGGSGFVSPASQDGVKGVRKGVGKGRRWGNGREVDLGGALGP</sequence>
<keyword evidence="2" id="KW-1185">Reference proteome</keyword>